<proteinExistence type="predicted"/>
<reference evidence="5 6" key="1">
    <citation type="submission" date="2020-12" db="EMBL/GenBank/DDBJ databases">
        <title>Metabolic potential, ecology and presence of endohyphal bacteria is reflected in genomic diversity of Mucoromycotina.</title>
        <authorList>
            <person name="Muszewska A."/>
            <person name="Okrasinska A."/>
            <person name="Steczkiewicz K."/>
            <person name="Drgas O."/>
            <person name="Orlowska M."/>
            <person name="Perlinska-Lenart U."/>
            <person name="Aleksandrzak-Piekarczyk T."/>
            <person name="Szatraj K."/>
            <person name="Zielenkiewicz U."/>
            <person name="Pilsyk S."/>
            <person name="Malc E."/>
            <person name="Mieczkowski P."/>
            <person name="Kruszewska J.S."/>
            <person name="Biernat P."/>
            <person name="Pawlowska J."/>
        </authorList>
    </citation>
    <scope>NUCLEOTIDE SEQUENCE [LARGE SCALE GENOMIC DNA]</scope>
    <source>
        <strain evidence="5 6">CBS 142.35</strain>
    </source>
</reference>
<dbReference type="SMART" id="SM00298">
    <property type="entry name" value="CHROMO"/>
    <property type="match status" value="1"/>
</dbReference>
<dbReference type="Gene3D" id="2.40.50.40">
    <property type="match status" value="1"/>
</dbReference>
<evidence type="ECO:0000313" key="6">
    <source>
        <dbReference type="Proteomes" id="UP000646827"/>
    </source>
</evidence>
<dbReference type="PANTHER" id="PTHR22812">
    <property type="entry name" value="CHROMOBOX PROTEIN"/>
    <property type="match status" value="1"/>
</dbReference>
<dbReference type="Pfam" id="PF00385">
    <property type="entry name" value="Chromo"/>
    <property type="match status" value="1"/>
</dbReference>
<name>A0A8H7VTL8_9FUNG</name>
<keyword evidence="2" id="KW-0539">Nucleus</keyword>
<dbReference type="InterPro" id="IPR051219">
    <property type="entry name" value="Heterochromatin_chromo-domain"/>
</dbReference>
<feature type="compositionally biased region" description="Basic and acidic residues" evidence="3">
    <location>
        <begin position="128"/>
        <end position="138"/>
    </location>
</feature>
<dbReference type="InterPro" id="IPR016197">
    <property type="entry name" value="Chromo-like_dom_sf"/>
</dbReference>
<dbReference type="SUPFAM" id="SSF54160">
    <property type="entry name" value="Chromo domain-like"/>
    <property type="match status" value="1"/>
</dbReference>
<accession>A0A8H7VTL8</accession>
<gene>
    <name evidence="5" type="ORF">INT45_011130</name>
</gene>
<feature type="compositionally biased region" description="Polar residues" evidence="3">
    <location>
        <begin position="118"/>
        <end position="127"/>
    </location>
</feature>
<dbReference type="GO" id="GO:0005634">
    <property type="term" value="C:nucleus"/>
    <property type="evidence" value="ECO:0007669"/>
    <property type="project" value="UniProtKB-SubCell"/>
</dbReference>
<evidence type="ECO:0000256" key="2">
    <source>
        <dbReference type="ARBA" id="ARBA00023242"/>
    </source>
</evidence>
<evidence type="ECO:0000256" key="1">
    <source>
        <dbReference type="ARBA" id="ARBA00004123"/>
    </source>
</evidence>
<dbReference type="InterPro" id="IPR017984">
    <property type="entry name" value="Chromo_dom_subgr"/>
</dbReference>
<evidence type="ECO:0000259" key="4">
    <source>
        <dbReference type="PROSITE" id="PS50013"/>
    </source>
</evidence>
<dbReference type="EMBL" id="JAEPRB010000001">
    <property type="protein sequence ID" value="KAG2228338.1"/>
    <property type="molecule type" value="Genomic_DNA"/>
</dbReference>
<comment type="subcellular location">
    <subcellularLocation>
        <location evidence="1">Nucleus</location>
    </subcellularLocation>
</comment>
<dbReference type="AlphaFoldDB" id="A0A8H7VTL8"/>
<protein>
    <recommendedName>
        <fullName evidence="4">Chromo domain-containing protein</fullName>
    </recommendedName>
</protein>
<sequence>MDHSHKSEEEEKGSKGENEYEVEKIVAHQRMNKRGRPKYEYLVKWKHYSNEDNTWETKENITRRKKGKKKRSTLDKDDDEIYNTTTVPESKQHPTLVDPSSSKRRKSTQNDNDDPHPGSTNSNSNVDQGKDVDLDNEQAKEVAPVIARVNIVKPPENYQWTDGEVISAVLLDTGDILTKIAWPNGEVAYRICR</sequence>
<dbReference type="PRINTS" id="PR00504">
    <property type="entry name" value="CHROMODOMAIN"/>
</dbReference>
<comment type="caution">
    <text evidence="5">The sequence shown here is derived from an EMBL/GenBank/DDBJ whole genome shotgun (WGS) entry which is preliminary data.</text>
</comment>
<evidence type="ECO:0000256" key="3">
    <source>
        <dbReference type="SAM" id="MobiDB-lite"/>
    </source>
</evidence>
<organism evidence="5 6">
    <name type="scientific">Circinella minor</name>
    <dbReference type="NCBI Taxonomy" id="1195481"/>
    <lineage>
        <taxon>Eukaryota</taxon>
        <taxon>Fungi</taxon>
        <taxon>Fungi incertae sedis</taxon>
        <taxon>Mucoromycota</taxon>
        <taxon>Mucoromycotina</taxon>
        <taxon>Mucoromycetes</taxon>
        <taxon>Mucorales</taxon>
        <taxon>Lichtheimiaceae</taxon>
        <taxon>Circinella</taxon>
    </lineage>
</organism>
<evidence type="ECO:0000313" key="5">
    <source>
        <dbReference type="EMBL" id="KAG2228338.1"/>
    </source>
</evidence>
<dbReference type="PROSITE" id="PS50013">
    <property type="entry name" value="CHROMO_2"/>
    <property type="match status" value="1"/>
</dbReference>
<dbReference type="OrthoDB" id="433924at2759"/>
<feature type="region of interest" description="Disordered" evidence="3">
    <location>
        <begin position="46"/>
        <end position="138"/>
    </location>
</feature>
<dbReference type="InterPro" id="IPR023780">
    <property type="entry name" value="Chromo_domain"/>
</dbReference>
<dbReference type="CDD" id="cd00024">
    <property type="entry name" value="CD_CSD"/>
    <property type="match status" value="1"/>
</dbReference>
<dbReference type="Proteomes" id="UP000646827">
    <property type="component" value="Unassembled WGS sequence"/>
</dbReference>
<keyword evidence="6" id="KW-1185">Reference proteome</keyword>
<feature type="region of interest" description="Disordered" evidence="3">
    <location>
        <begin position="1"/>
        <end position="22"/>
    </location>
</feature>
<feature type="domain" description="Chromo" evidence="4">
    <location>
        <begin position="20"/>
        <end position="61"/>
    </location>
</feature>
<dbReference type="InterPro" id="IPR000953">
    <property type="entry name" value="Chromo/chromo_shadow_dom"/>
</dbReference>